<keyword evidence="4 9" id="KW-0812">Transmembrane</keyword>
<evidence type="ECO:0000256" key="8">
    <source>
        <dbReference type="SAM" id="MobiDB-lite"/>
    </source>
</evidence>
<dbReference type="InterPro" id="IPR005829">
    <property type="entry name" value="Sugar_transporter_CS"/>
</dbReference>
<dbReference type="InterPro" id="IPR005828">
    <property type="entry name" value="MFS_sugar_transport-like"/>
</dbReference>
<evidence type="ECO:0000256" key="7">
    <source>
        <dbReference type="RuleBase" id="RU003346"/>
    </source>
</evidence>
<dbReference type="Proteomes" id="UP001642405">
    <property type="component" value="Unassembled WGS sequence"/>
</dbReference>
<evidence type="ECO:0000256" key="5">
    <source>
        <dbReference type="ARBA" id="ARBA00022989"/>
    </source>
</evidence>
<comment type="similarity">
    <text evidence="2 7">Belongs to the major facilitator superfamily. Sugar transporter (TC 2.A.1.1) family.</text>
</comment>
<dbReference type="PANTHER" id="PTHR48022:SF77">
    <property type="entry name" value="MAJOR FACILITATOR SUPERFAMILY (MFS) PROFILE DOMAIN-CONTAINING PROTEIN"/>
    <property type="match status" value="1"/>
</dbReference>
<dbReference type="InterPro" id="IPR036259">
    <property type="entry name" value="MFS_trans_sf"/>
</dbReference>
<dbReference type="NCBIfam" id="TIGR00879">
    <property type="entry name" value="SP"/>
    <property type="match status" value="1"/>
</dbReference>
<dbReference type="PANTHER" id="PTHR48022">
    <property type="entry name" value="PLASTIDIC GLUCOSE TRANSPORTER 4"/>
    <property type="match status" value="1"/>
</dbReference>
<feature type="transmembrane region" description="Helical" evidence="9">
    <location>
        <begin position="312"/>
        <end position="334"/>
    </location>
</feature>
<protein>
    <recommendedName>
        <fullName evidence="10">Major facilitator superfamily (MFS) profile domain-containing protein</fullName>
    </recommendedName>
</protein>
<evidence type="ECO:0000256" key="3">
    <source>
        <dbReference type="ARBA" id="ARBA00022448"/>
    </source>
</evidence>
<feature type="region of interest" description="Disordered" evidence="8">
    <location>
        <begin position="518"/>
        <end position="537"/>
    </location>
</feature>
<dbReference type="PRINTS" id="PR00171">
    <property type="entry name" value="SUGRTRNSPORT"/>
</dbReference>
<evidence type="ECO:0000313" key="12">
    <source>
        <dbReference type="Proteomes" id="UP001642405"/>
    </source>
</evidence>
<feature type="transmembrane region" description="Helical" evidence="9">
    <location>
        <begin position="194"/>
        <end position="212"/>
    </location>
</feature>
<feature type="transmembrane region" description="Helical" evidence="9">
    <location>
        <begin position="21"/>
        <end position="37"/>
    </location>
</feature>
<sequence length="537" mass="57292">MAGRGNVFVGRAAFKTAMPRLLFICIVYAFGSVFFGYDSASFSGVQAFSPYLRQFGTFSEKKGAYALTTQNSALLNSLPLLGKLVGSLAVGPLVEAYGHRSTMVGTCLIQIVGAVVQVTSKATAQFIVGRLLVYLAVGLVENVVPTYQSEIAPGALRGSFVGSIQLCLTFGSLIAGIVNNALAGHTTNAGWQTATSIQVAPPVLILLGLYWTPLSPRWLVFKDRDEEALARTPPGDVDAGVCEMEIAAMREDAAIQYHNKKKGPWRDLVRGTNLRRTNIAVGLMSLQQLTGVTFSSSYGPTFYKSEGLGSMAFAYAAINNGVSVATALIGMVVLDMFGRRSVTLHGCWTQGVFLALIGGLGSKAHPSASETNGMVASFILYAAILHMSLGPSAYITAAEVGTAALREKTMAVATAVNVIVSFAVVYTTPYLLADLGAKLAYLWMAFSFAGAVYVWFVMPELKGRSLEEIDQLFEARIPAWRFTEFETTGLTHDVSAIEQGLSPDKLAGEIELAENANAQTQEQQHEVAEAAAAQAKN</sequence>
<dbReference type="SUPFAM" id="SSF103473">
    <property type="entry name" value="MFS general substrate transporter"/>
    <property type="match status" value="1"/>
</dbReference>
<keyword evidence="6 9" id="KW-0472">Membrane</keyword>
<dbReference type="EMBL" id="CAWUHB010000036">
    <property type="protein sequence ID" value="CAK7226634.1"/>
    <property type="molecule type" value="Genomic_DNA"/>
</dbReference>
<evidence type="ECO:0000256" key="1">
    <source>
        <dbReference type="ARBA" id="ARBA00004141"/>
    </source>
</evidence>
<comment type="caution">
    <text evidence="11">The sequence shown here is derived from an EMBL/GenBank/DDBJ whole genome shotgun (WGS) entry which is preliminary data.</text>
</comment>
<organism evidence="11 12">
    <name type="scientific">Sporothrix curviconia</name>
    <dbReference type="NCBI Taxonomy" id="1260050"/>
    <lineage>
        <taxon>Eukaryota</taxon>
        <taxon>Fungi</taxon>
        <taxon>Dikarya</taxon>
        <taxon>Ascomycota</taxon>
        <taxon>Pezizomycotina</taxon>
        <taxon>Sordariomycetes</taxon>
        <taxon>Sordariomycetidae</taxon>
        <taxon>Ophiostomatales</taxon>
        <taxon>Ophiostomataceae</taxon>
        <taxon>Sporothrix</taxon>
    </lineage>
</organism>
<gene>
    <name evidence="11" type="ORF">SCUCBS95973_006268</name>
</gene>
<proteinExistence type="inferred from homology"/>
<feature type="transmembrane region" description="Helical" evidence="9">
    <location>
        <begin position="131"/>
        <end position="148"/>
    </location>
</feature>
<feature type="transmembrane region" description="Helical" evidence="9">
    <location>
        <begin position="374"/>
        <end position="397"/>
    </location>
</feature>
<evidence type="ECO:0000256" key="6">
    <source>
        <dbReference type="ARBA" id="ARBA00023136"/>
    </source>
</evidence>
<dbReference type="Pfam" id="PF00083">
    <property type="entry name" value="Sugar_tr"/>
    <property type="match status" value="1"/>
</dbReference>
<evidence type="ECO:0000256" key="2">
    <source>
        <dbReference type="ARBA" id="ARBA00010992"/>
    </source>
</evidence>
<dbReference type="InterPro" id="IPR050360">
    <property type="entry name" value="MFS_Sugar_Transporters"/>
</dbReference>
<evidence type="ECO:0000256" key="4">
    <source>
        <dbReference type="ARBA" id="ARBA00022692"/>
    </source>
</evidence>
<feature type="transmembrane region" description="Helical" evidence="9">
    <location>
        <begin position="102"/>
        <end position="119"/>
    </location>
</feature>
<name>A0ABP0C5V1_9PEZI</name>
<keyword evidence="12" id="KW-1185">Reference proteome</keyword>
<reference evidence="11 12" key="1">
    <citation type="submission" date="2024-01" db="EMBL/GenBank/DDBJ databases">
        <authorList>
            <person name="Allen C."/>
            <person name="Tagirdzhanova G."/>
        </authorList>
    </citation>
    <scope>NUCLEOTIDE SEQUENCE [LARGE SCALE GENOMIC DNA]</scope>
</reference>
<dbReference type="InterPro" id="IPR003663">
    <property type="entry name" value="Sugar/inositol_transpt"/>
</dbReference>
<keyword evidence="5 9" id="KW-1133">Transmembrane helix</keyword>
<feature type="domain" description="Major facilitator superfamily (MFS) profile" evidence="10">
    <location>
        <begin position="24"/>
        <end position="462"/>
    </location>
</feature>
<feature type="transmembrane region" description="Helical" evidence="9">
    <location>
        <begin position="160"/>
        <end position="182"/>
    </location>
</feature>
<feature type="transmembrane region" description="Helical" evidence="9">
    <location>
        <begin position="440"/>
        <end position="458"/>
    </location>
</feature>
<keyword evidence="3 7" id="KW-0813">Transport</keyword>
<evidence type="ECO:0000259" key="10">
    <source>
        <dbReference type="PROSITE" id="PS50850"/>
    </source>
</evidence>
<accession>A0ABP0C5V1</accession>
<dbReference type="PROSITE" id="PS50850">
    <property type="entry name" value="MFS"/>
    <property type="match status" value="1"/>
</dbReference>
<dbReference type="Gene3D" id="1.20.1250.20">
    <property type="entry name" value="MFS general substrate transporter like domains"/>
    <property type="match status" value="1"/>
</dbReference>
<dbReference type="InterPro" id="IPR020846">
    <property type="entry name" value="MFS_dom"/>
</dbReference>
<feature type="transmembrane region" description="Helical" evidence="9">
    <location>
        <begin position="409"/>
        <end position="428"/>
    </location>
</feature>
<evidence type="ECO:0000256" key="9">
    <source>
        <dbReference type="SAM" id="Phobius"/>
    </source>
</evidence>
<comment type="subcellular location">
    <subcellularLocation>
        <location evidence="1">Membrane</location>
        <topology evidence="1">Multi-pass membrane protein</topology>
    </subcellularLocation>
</comment>
<evidence type="ECO:0000313" key="11">
    <source>
        <dbReference type="EMBL" id="CAK7226634.1"/>
    </source>
</evidence>
<dbReference type="PROSITE" id="PS00216">
    <property type="entry name" value="SUGAR_TRANSPORT_1"/>
    <property type="match status" value="1"/>
</dbReference>